<evidence type="ECO:0000313" key="13">
    <source>
        <dbReference type="Proteomes" id="UP000185426"/>
    </source>
</evidence>
<comment type="catalytic activity">
    <reaction evidence="1 9">
        <text>(2S)-2-acetolactate + H(+) = (R)-acetoin + CO2</text>
        <dbReference type="Rhea" id="RHEA:21580"/>
        <dbReference type="ChEBI" id="CHEBI:15378"/>
        <dbReference type="ChEBI" id="CHEBI:15686"/>
        <dbReference type="ChEBI" id="CHEBI:16526"/>
        <dbReference type="ChEBI" id="CHEBI:58476"/>
        <dbReference type="EC" id="4.1.1.5"/>
    </reaction>
</comment>
<dbReference type="AlphaFoldDB" id="A0A0M2E9L0"/>
<dbReference type="GO" id="GO:0047605">
    <property type="term" value="F:acetolactate decarboxylase activity"/>
    <property type="evidence" value="ECO:0007669"/>
    <property type="project" value="UniProtKB-UniRule"/>
</dbReference>
<feature type="region of interest" description="Disordered" evidence="10">
    <location>
        <begin position="1"/>
        <end position="20"/>
    </location>
</feature>
<evidence type="ECO:0000313" key="11">
    <source>
        <dbReference type="EMBL" id="APT45028.1"/>
    </source>
</evidence>
<keyword evidence="6 9" id="KW-0210">Decarboxylase</keyword>
<evidence type="ECO:0000313" key="12">
    <source>
        <dbReference type="EMBL" id="QEK63773.1"/>
    </source>
</evidence>
<evidence type="ECO:0000313" key="14">
    <source>
        <dbReference type="Proteomes" id="UP000325032"/>
    </source>
</evidence>
<dbReference type="GO" id="GO:0045151">
    <property type="term" value="P:acetoin biosynthetic process"/>
    <property type="evidence" value="ECO:0007669"/>
    <property type="project" value="UniProtKB-UniRule"/>
</dbReference>
<dbReference type="Proteomes" id="UP000325032">
    <property type="component" value="Chromosome"/>
</dbReference>
<keyword evidence="14" id="KW-1185">Reference proteome</keyword>
<dbReference type="Pfam" id="PF03306">
    <property type="entry name" value="AAL_decarboxy"/>
    <property type="match status" value="1"/>
</dbReference>
<comment type="similarity">
    <text evidence="3 9">Belongs to the alpha-acetolactate decarboxylase family.</text>
</comment>
<evidence type="ECO:0000256" key="5">
    <source>
        <dbReference type="ARBA" id="ARBA00020164"/>
    </source>
</evidence>
<dbReference type="PATRIC" id="fig|561879.6.peg.732"/>
<comment type="pathway">
    <text evidence="2 9">Polyol metabolism; (R,R)-butane-2,3-diol biosynthesis; (R,R)-butane-2,3-diol from pyruvate: step 2/3.</text>
</comment>
<dbReference type="EC" id="4.1.1.5" evidence="4 9"/>
<dbReference type="Proteomes" id="UP000185426">
    <property type="component" value="Chromosome"/>
</dbReference>
<reference evidence="12 14" key="2">
    <citation type="journal article" date="2018" name="Plant Biotechnol. Rep.">
        <title>Diversity and antifungal activity of endophytic bacteria associated with Panax ginseng seedlings.</title>
        <authorList>
            <person name="Park J.M."/>
            <person name="Hong C.E."/>
            <person name="Jo S.H."/>
        </authorList>
    </citation>
    <scope>NUCLEOTIDE SEQUENCE [LARGE SCALE GENOMIC DNA]</scope>
    <source>
        <strain evidence="12 14">PgKB20</strain>
    </source>
</reference>
<sequence length="256" mass="29072">MGMMHPMNQQNDTRQHDKQQEVYQVSTMTSLLEAVYDGDFSLAHIPEHGDFGIGTFNQLDGELIGFDGAFYRLRSDGTATPVTNQDYSPFCSLAFFETDIVHRIDAPMTSKELEEEIDRILPSKNIFYAVRIDGSFKKVQTRTVEKQEKPYVPMVEAVKSQPIFDFEDIQGTIAGFRTPQYAHGIAVSGYHLHFIDEDRSVGGHVFDYTVDQVTIRISQKRHMNLHLPNTQEFFQADIDRADLAQQIASAESSPDQ</sequence>
<evidence type="ECO:0000256" key="9">
    <source>
        <dbReference type="PIRNR" id="PIRNR001332"/>
    </source>
</evidence>
<organism evidence="11 13">
    <name type="scientific">Bacillus safensis</name>
    <dbReference type="NCBI Taxonomy" id="561879"/>
    <lineage>
        <taxon>Bacteria</taxon>
        <taxon>Bacillati</taxon>
        <taxon>Bacillota</taxon>
        <taxon>Bacilli</taxon>
        <taxon>Bacillales</taxon>
        <taxon>Bacillaceae</taxon>
        <taxon>Bacillus</taxon>
    </lineage>
</organism>
<dbReference type="UniPathway" id="UPA00626">
    <property type="reaction ID" value="UER00678"/>
</dbReference>
<protein>
    <recommendedName>
        <fullName evidence="5 9">Alpha-acetolactate decarboxylase</fullName>
        <ecNumber evidence="4 9">4.1.1.5</ecNumber>
    </recommendedName>
</protein>
<dbReference type="EMBL" id="CP043404">
    <property type="protein sequence ID" value="QEK63773.1"/>
    <property type="molecule type" value="Genomic_DNA"/>
</dbReference>
<dbReference type="NCBIfam" id="TIGR01252">
    <property type="entry name" value="acetolac_decarb"/>
    <property type="match status" value="1"/>
</dbReference>
<dbReference type="RefSeq" id="WP_024423683.1">
    <property type="nucleotide sequence ID" value="NZ_AUYP01000013.1"/>
</dbReference>
<keyword evidence="8 9" id="KW-0456">Lyase</keyword>
<keyword evidence="7 9" id="KW-0005">Acetoin biosynthesis</keyword>
<dbReference type="EMBL" id="CP015607">
    <property type="protein sequence ID" value="APT45028.1"/>
    <property type="molecule type" value="Genomic_DNA"/>
</dbReference>
<dbReference type="GeneID" id="61768786"/>
<dbReference type="SUPFAM" id="SSF117856">
    <property type="entry name" value="AF0104/ALDC/Ptd012-like"/>
    <property type="match status" value="1"/>
</dbReference>
<proteinExistence type="inferred from homology"/>
<gene>
    <name evidence="12" type="primary">alsD</name>
    <name evidence="11" type="ORF">BSA145_03255</name>
    <name evidence="12" type="ORF">FX981_02014</name>
</gene>
<dbReference type="Gene3D" id="3.30.1330.80">
    <property type="entry name" value="Hypothetical protein, similar to alpha- acetolactate decarboxylase, domain 2"/>
    <property type="match status" value="2"/>
</dbReference>
<dbReference type="KEGG" id="bsaf:BSL056_18065"/>
<dbReference type="CDD" id="cd17299">
    <property type="entry name" value="acetolactate_decarboxylase"/>
    <property type="match status" value="1"/>
</dbReference>
<reference evidence="12" key="3">
    <citation type="submission" date="2019-08" db="EMBL/GenBank/DDBJ databases">
        <authorList>
            <person name="Park J.M."/>
            <person name="Hong C.E."/>
            <person name="Jo S.H."/>
        </authorList>
    </citation>
    <scope>NUCLEOTIDE SEQUENCE</scope>
    <source>
        <strain evidence="12">PgKB20</strain>
    </source>
</reference>
<evidence type="ECO:0000256" key="8">
    <source>
        <dbReference type="ARBA" id="ARBA00023239"/>
    </source>
</evidence>
<evidence type="ECO:0000256" key="4">
    <source>
        <dbReference type="ARBA" id="ARBA00013204"/>
    </source>
</evidence>
<evidence type="ECO:0000256" key="7">
    <source>
        <dbReference type="ARBA" id="ARBA00023061"/>
    </source>
</evidence>
<evidence type="ECO:0000256" key="3">
    <source>
        <dbReference type="ARBA" id="ARBA00007106"/>
    </source>
</evidence>
<dbReference type="PANTHER" id="PTHR35524:SF1">
    <property type="entry name" value="ALPHA-ACETOLACTATE DECARBOXYLASE"/>
    <property type="match status" value="1"/>
</dbReference>
<evidence type="ECO:0000256" key="2">
    <source>
        <dbReference type="ARBA" id="ARBA00005170"/>
    </source>
</evidence>
<evidence type="ECO:0000256" key="6">
    <source>
        <dbReference type="ARBA" id="ARBA00022793"/>
    </source>
</evidence>
<evidence type="ECO:0000256" key="1">
    <source>
        <dbReference type="ARBA" id="ARBA00001784"/>
    </source>
</evidence>
<dbReference type="PIRSF" id="PIRSF001332">
    <property type="entry name" value="Acetolac_decarb"/>
    <property type="match status" value="1"/>
</dbReference>
<dbReference type="PANTHER" id="PTHR35524">
    <property type="entry name" value="ALPHA-ACETOLACTATE DECARBOXYLASE"/>
    <property type="match status" value="1"/>
</dbReference>
<reference evidence="11 13" key="1">
    <citation type="submission" date="2016-05" db="EMBL/GenBank/DDBJ databases">
        <title>Complete Genome and Methylome Analysis of Psychrotrophic Bacterial Isolates from Antarctic Lake Untersee.</title>
        <authorList>
            <person name="Fomenkov A."/>
            <person name="Akimov V.N."/>
            <person name="Vasilyeva L.V."/>
            <person name="Andersen D."/>
            <person name="Vincze T."/>
            <person name="Roberts R.J."/>
        </authorList>
    </citation>
    <scope>NUCLEOTIDE SEQUENCE [LARGE SCALE GENOMIC DNA]</scope>
    <source>
        <strain evidence="11 13">U14-5</strain>
    </source>
</reference>
<name>A0A0M2E9L0_BACIA</name>
<accession>A0A498U412</accession>
<accession>A0A0M2E9L0</accession>
<evidence type="ECO:0000256" key="10">
    <source>
        <dbReference type="SAM" id="MobiDB-lite"/>
    </source>
</evidence>
<dbReference type="InterPro" id="IPR005128">
    <property type="entry name" value="Acetolactate_a_deCO2ase"/>
</dbReference>